<keyword evidence="2" id="KW-1185">Reference proteome</keyword>
<proteinExistence type="predicted"/>
<accession>A0A3M8D3G4</accession>
<dbReference type="AlphaFoldDB" id="A0A3M8D3G4"/>
<gene>
    <name evidence="1" type="ORF">EDM56_24175</name>
</gene>
<protein>
    <submittedName>
        <fullName evidence="1">Uncharacterized protein</fullName>
    </submittedName>
</protein>
<dbReference type="EMBL" id="RHHQ01000020">
    <property type="protein sequence ID" value="RNB82418.1"/>
    <property type="molecule type" value="Genomic_DNA"/>
</dbReference>
<evidence type="ECO:0000313" key="1">
    <source>
        <dbReference type="EMBL" id="RNB82418.1"/>
    </source>
</evidence>
<evidence type="ECO:0000313" key="2">
    <source>
        <dbReference type="Proteomes" id="UP000271031"/>
    </source>
</evidence>
<name>A0A3M8D3G4_9BACL</name>
<dbReference type="Proteomes" id="UP000271031">
    <property type="component" value="Unassembled WGS sequence"/>
</dbReference>
<sequence length="67" mass="7552">MIGILVVFLDSLNYNRIFGQLEGCFWAYLGEELAGFQGSAWAKVKKTSKYAICVNWQKNCNSIQAIT</sequence>
<organism evidence="1 2">
    <name type="scientific">Brevibacillus fluminis</name>
    <dbReference type="NCBI Taxonomy" id="511487"/>
    <lineage>
        <taxon>Bacteria</taxon>
        <taxon>Bacillati</taxon>
        <taxon>Bacillota</taxon>
        <taxon>Bacilli</taxon>
        <taxon>Bacillales</taxon>
        <taxon>Paenibacillaceae</taxon>
        <taxon>Brevibacillus</taxon>
    </lineage>
</organism>
<reference evidence="1 2" key="1">
    <citation type="submission" date="2018-10" db="EMBL/GenBank/DDBJ databases">
        <title>Phylogenomics of Brevibacillus.</title>
        <authorList>
            <person name="Dunlap C."/>
        </authorList>
    </citation>
    <scope>NUCLEOTIDE SEQUENCE [LARGE SCALE GENOMIC DNA]</scope>
    <source>
        <strain evidence="1 2">JCM 15716</strain>
    </source>
</reference>
<comment type="caution">
    <text evidence="1">The sequence shown here is derived from an EMBL/GenBank/DDBJ whole genome shotgun (WGS) entry which is preliminary data.</text>
</comment>